<keyword evidence="1" id="KW-0808">Transferase</keyword>
<dbReference type="InterPro" id="IPR039760">
    <property type="entry name" value="MOFRL_protein"/>
</dbReference>
<keyword evidence="3 7" id="KW-0418">Kinase</keyword>
<accession>A0A4P6I2M9</accession>
<evidence type="ECO:0000259" key="6">
    <source>
        <dbReference type="Pfam" id="PF13660"/>
    </source>
</evidence>
<feature type="domain" description="MOFRL-associated" evidence="6">
    <location>
        <begin position="8"/>
        <end position="252"/>
    </location>
</feature>
<dbReference type="InterPro" id="IPR037035">
    <property type="entry name" value="GK-like_C_sf"/>
</dbReference>
<dbReference type="Pfam" id="PF05161">
    <property type="entry name" value="MOFRL"/>
    <property type="match status" value="1"/>
</dbReference>
<dbReference type="GO" id="GO:0008887">
    <property type="term" value="F:glycerate kinase activity"/>
    <property type="evidence" value="ECO:0007669"/>
    <property type="project" value="InterPro"/>
</dbReference>
<evidence type="ECO:0000259" key="5">
    <source>
        <dbReference type="Pfam" id="PF05161"/>
    </source>
</evidence>
<gene>
    <name evidence="7" type="ORF">C3Y92_12975</name>
</gene>
<keyword evidence="8" id="KW-1185">Reference proteome</keyword>
<protein>
    <submittedName>
        <fullName evidence="7">Glycerate kinase</fullName>
    </submittedName>
</protein>
<evidence type="ECO:0000256" key="4">
    <source>
        <dbReference type="ARBA" id="ARBA00022840"/>
    </source>
</evidence>
<evidence type="ECO:0000256" key="1">
    <source>
        <dbReference type="ARBA" id="ARBA00022679"/>
    </source>
</evidence>
<evidence type="ECO:0000256" key="2">
    <source>
        <dbReference type="ARBA" id="ARBA00022741"/>
    </source>
</evidence>
<dbReference type="OrthoDB" id="9766552at2"/>
<feature type="domain" description="MOFRL" evidence="5">
    <location>
        <begin position="336"/>
        <end position="445"/>
    </location>
</feature>
<organism evidence="7 8">
    <name type="scientific">Solidesulfovibrio carbinolicus</name>
    <dbReference type="NCBI Taxonomy" id="296842"/>
    <lineage>
        <taxon>Bacteria</taxon>
        <taxon>Pseudomonadati</taxon>
        <taxon>Thermodesulfobacteriota</taxon>
        <taxon>Desulfovibrionia</taxon>
        <taxon>Desulfovibrionales</taxon>
        <taxon>Desulfovibrionaceae</taxon>
        <taxon>Solidesulfovibrio</taxon>
    </lineage>
</organism>
<dbReference type="SUPFAM" id="SSF82544">
    <property type="entry name" value="GckA/TtuD-like"/>
    <property type="match status" value="1"/>
</dbReference>
<keyword evidence="4" id="KW-0067">ATP-binding</keyword>
<dbReference type="PANTHER" id="PTHR12227:SF0">
    <property type="entry name" value="GLYCERATE KINASE"/>
    <property type="match status" value="1"/>
</dbReference>
<evidence type="ECO:0000313" key="8">
    <source>
        <dbReference type="Proteomes" id="UP000293296"/>
    </source>
</evidence>
<dbReference type="RefSeq" id="WP_129353252.1">
    <property type="nucleotide sequence ID" value="NZ_CP026538.1"/>
</dbReference>
<dbReference type="GO" id="GO:0005737">
    <property type="term" value="C:cytoplasm"/>
    <property type="evidence" value="ECO:0007669"/>
    <property type="project" value="TreeGrafter"/>
</dbReference>
<reference evidence="7 8" key="1">
    <citation type="submission" date="2018-02" db="EMBL/GenBank/DDBJ databases">
        <title>Genome sequence of Desulfovibrio carbinolicus DSM 3852.</title>
        <authorList>
            <person name="Wilbanks E."/>
            <person name="Skennerton C.T."/>
            <person name="Orphan V.J."/>
        </authorList>
    </citation>
    <scope>NUCLEOTIDE SEQUENCE [LARGE SCALE GENOMIC DNA]</scope>
    <source>
        <strain evidence="7 8">DSM 3852</strain>
    </source>
</reference>
<dbReference type="GO" id="GO:0005524">
    <property type="term" value="F:ATP binding"/>
    <property type="evidence" value="ECO:0007669"/>
    <property type="project" value="UniProtKB-KW"/>
</dbReference>
<evidence type="ECO:0000256" key="3">
    <source>
        <dbReference type="ARBA" id="ARBA00022777"/>
    </source>
</evidence>
<name>A0A4P6I2M9_9BACT</name>
<dbReference type="EMBL" id="CP026538">
    <property type="protein sequence ID" value="QAZ68089.1"/>
    <property type="molecule type" value="Genomic_DNA"/>
</dbReference>
<dbReference type="AlphaFoldDB" id="A0A4P6I2M9"/>
<dbReference type="Gene3D" id="3.40.50.10180">
    <property type="entry name" value="Glycerate kinase, MOFRL-like N-terminal domain"/>
    <property type="match status" value="1"/>
</dbReference>
<dbReference type="Gene3D" id="3.40.1480.10">
    <property type="entry name" value="MOFRL domain"/>
    <property type="match status" value="1"/>
</dbReference>
<evidence type="ECO:0000313" key="7">
    <source>
        <dbReference type="EMBL" id="QAZ68089.1"/>
    </source>
</evidence>
<keyword evidence="2" id="KW-0547">Nucleotide-binding</keyword>
<dbReference type="Pfam" id="PF13660">
    <property type="entry name" value="DUF4147"/>
    <property type="match status" value="1"/>
</dbReference>
<dbReference type="Proteomes" id="UP000293296">
    <property type="component" value="Chromosome"/>
</dbReference>
<sequence>MRNPLADAEAIFRAGLDRVDPLAMMQRVLTLTGDTLRVTTETECHVYDLARYRRIFVLGMGKASGRMALGLERLLGERITAGVVAVKEGYLETLSRIRLLEAAHPVPDARGEAAAREVLTMARQAGPDDLVIVLVSGGGSAILAAPLDLPGLPLTLADKQAATRALLACGASIHEINCVRKKLSAVKGGRLAAAIAPADCLGLLLSDVVGDDLDVIASGPTVPDSTCGADALAVVERYGVGERIGQNVLAVLAAVAAGRAPETPKAGDPVFKHVRTVLIGTNCQALLAARDKAAALGYATLVLTSHLAGESREMANLFLGVAKDIAEYAMPLPRPACCIAGGETTVTLRGPGKGGRNQEMALAFLAGLAGEPRNAEEAVFLAASTDGSDGPTDATGAFASLAILREGQGLGLDPRAFLAANDAYHYFEAVGRLLKTGPTNTNVCDVKVLLVP</sequence>
<proteinExistence type="predicted"/>
<dbReference type="InterPro" id="IPR007835">
    <property type="entry name" value="MOFRL"/>
</dbReference>
<dbReference type="InterPro" id="IPR025286">
    <property type="entry name" value="MOFRL_assoc_dom"/>
</dbReference>
<dbReference type="FunFam" id="3.40.50.10180:FF:000001">
    <property type="entry name" value="Glycerate kinase"/>
    <property type="match status" value="1"/>
</dbReference>
<dbReference type="PANTHER" id="PTHR12227">
    <property type="entry name" value="GLYCERATE KINASE"/>
    <property type="match status" value="1"/>
</dbReference>
<dbReference type="KEGG" id="dcb:C3Y92_12975"/>
<dbReference type="InterPro" id="IPR038614">
    <property type="entry name" value="GK_N_sf"/>
</dbReference>